<reference evidence="6 7" key="1">
    <citation type="submission" date="2019-05" db="EMBL/GenBank/DDBJ databases">
        <title>The compact genome of Giardia muris reveals important steps in the evolution of intestinal protozoan parasites.</title>
        <authorList>
            <person name="Xu F."/>
            <person name="Jimenez-Gonzalez A."/>
            <person name="Einarsson E."/>
            <person name="Astvaldsson A."/>
            <person name="Peirasmaki D."/>
            <person name="Eckmann L."/>
            <person name="Andersson J.O."/>
            <person name="Svard S.G."/>
            <person name="Jerlstrom-Hultqvist J."/>
        </authorList>
    </citation>
    <scope>NUCLEOTIDE SEQUENCE [LARGE SCALE GENOMIC DNA]</scope>
    <source>
        <strain evidence="6 7">Roberts-Thomson</strain>
    </source>
</reference>
<evidence type="ECO:0000256" key="5">
    <source>
        <dbReference type="SAM" id="SignalP"/>
    </source>
</evidence>
<dbReference type="GO" id="GO:0030968">
    <property type="term" value="P:endoplasmic reticulum unfolded protein response"/>
    <property type="evidence" value="ECO:0007669"/>
    <property type="project" value="TreeGrafter"/>
</dbReference>
<feature type="chain" id="PRO_5021477734" evidence="5">
    <location>
        <begin position="18"/>
        <end position="1139"/>
    </location>
</feature>
<dbReference type="Gene3D" id="3.90.640.10">
    <property type="entry name" value="Actin, Chain A, domain 4"/>
    <property type="match status" value="1"/>
</dbReference>
<keyword evidence="6" id="KW-0346">Stress response</keyword>
<dbReference type="Proteomes" id="UP000315496">
    <property type="component" value="Chromosome 1"/>
</dbReference>
<dbReference type="SUPFAM" id="SSF53067">
    <property type="entry name" value="Actin-like ATPase domain"/>
    <property type="match status" value="2"/>
</dbReference>
<gene>
    <name evidence="6" type="ORF">GMRT_10376</name>
</gene>
<comment type="caution">
    <text evidence="6">The sequence shown here is derived from an EMBL/GenBank/DDBJ whole genome shotgun (WGS) entry which is preliminary data.</text>
</comment>
<feature type="compositionally biased region" description="Acidic residues" evidence="4">
    <location>
        <begin position="465"/>
        <end position="486"/>
    </location>
</feature>
<organism evidence="6 7">
    <name type="scientific">Giardia muris</name>
    <dbReference type="NCBI Taxonomy" id="5742"/>
    <lineage>
        <taxon>Eukaryota</taxon>
        <taxon>Metamonada</taxon>
        <taxon>Diplomonadida</taxon>
        <taxon>Hexamitidae</taxon>
        <taxon>Giardiinae</taxon>
        <taxon>Giardia</taxon>
    </lineage>
</organism>
<evidence type="ECO:0000256" key="2">
    <source>
        <dbReference type="ARBA" id="ARBA00022840"/>
    </source>
</evidence>
<dbReference type="Gene3D" id="3.30.420.40">
    <property type="match status" value="2"/>
</dbReference>
<dbReference type="PANTHER" id="PTHR45639">
    <property type="entry name" value="HSC70CB, ISOFORM G-RELATED"/>
    <property type="match status" value="1"/>
</dbReference>
<dbReference type="GO" id="GO:0140662">
    <property type="term" value="F:ATP-dependent protein folding chaperone"/>
    <property type="evidence" value="ECO:0007669"/>
    <property type="project" value="InterPro"/>
</dbReference>
<evidence type="ECO:0000256" key="1">
    <source>
        <dbReference type="ARBA" id="ARBA00022741"/>
    </source>
</evidence>
<dbReference type="PANTHER" id="PTHR45639:SF3">
    <property type="entry name" value="HYPOXIA UP-REGULATED PROTEIN 1"/>
    <property type="match status" value="1"/>
</dbReference>
<proteinExistence type="predicted"/>
<dbReference type="OrthoDB" id="10262720at2759"/>
<evidence type="ECO:0000256" key="4">
    <source>
        <dbReference type="SAM" id="MobiDB-lite"/>
    </source>
</evidence>
<keyword evidence="2" id="KW-0067">ATP-binding</keyword>
<keyword evidence="1" id="KW-0547">Nucleotide-binding</keyword>
<evidence type="ECO:0000256" key="3">
    <source>
        <dbReference type="ARBA" id="ARBA00023186"/>
    </source>
</evidence>
<feature type="region of interest" description="Disordered" evidence="4">
    <location>
        <begin position="465"/>
        <end position="497"/>
    </location>
</feature>
<dbReference type="EMBL" id="VDLU01000001">
    <property type="protein sequence ID" value="TNJ30069.1"/>
    <property type="molecule type" value="Genomic_DNA"/>
</dbReference>
<keyword evidence="3" id="KW-0143">Chaperone</keyword>
<name>A0A4Z1TC02_GIAMU</name>
<dbReference type="Pfam" id="PF00012">
    <property type="entry name" value="HSP70"/>
    <property type="match status" value="1"/>
</dbReference>
<evidence type="ECO:0000313" key="7">
    <source>
        <dbReference type="Proteomes" id="UP000315496"/>
    </source>
</evidence>
<keyword evidence="7" id="KW-1185">Reference proteome</keyword>
<keyword evidence="5" id="KW-0732">Signal</keyword>
<dbReference type="InterPro" id="IPR043129">
    <property type="entry name" value="ATPase_NBD"/>
</dbReference>
<feature type="signal peptide" evidence="5">
    <location>
        <begin position="1"/>
        <end position="17"/>
    </location>
</feature>
<sequence>MLFGFLLLFTLVFTFDAVLDLGCGVYQVGTLKKGAVGNPIDLLLNSQSKRLTPSLVAYDGEAFFVGEFAEPIQRRTPGLVFKSFLSNVMEPALSYAGNASALELSSLAGQPVATLLTALISHIAETQINRPGEVIDVTLTVPPGLSLPEISMIRNAIEAVPNLNLLTTVPIPVATTITYLSSRLATMDRSRTRTLHFVVIDSGYHSTDVSIVDATLKADSKDVIVRVMETVSINAGGHMVTERLLERHLPNLDRTDLRKYQRSYETMERGKITLSANTETKLVFDGANQDGSDLHLVLTRDHLNAVLDEVYKPELLETFTPIREGLGSRENTTFYFYGAATRALHLQELFENFFNTSIQRTVNVEEGAIYGAALVAAMYGSGYRVSYKFISSDQTRPMLEYLPSRLADAEKRELDEAGKAMLPLLRLSPLQQKSSNRDIFSLDETEFIPQNVTLNYTFQMETPIEDPEENGTEEASTETDDANETEEIPHLDPDLDLNQSSLNDEELLEKLKSVLNRIEARRTKVHTTLETRSLPVSWLTTTSSPFYHVHMSASNLLDLTCDFSLPEYQMDAVMRRHFPTGIIQEKDLPSFERLVEDYDKKADALLQALQAYAQTPDSIPLDQRDIHIKIILNVSTDSASLPRVEYAGLQIQDWAAYNKEMKTTSAPKAKVPSIDLEFHKECNLVLGSSFWGNDSIFEAGYKLVSESNRIRANRNKLDHITNEIESVVYHAKELLEIHAPSLKNEGDHLIYADEGVNIREAITHARDYMEELEGLPPCIVNETCVETRLLSAEKTIDTLKSATDAVLDRLHHIRCLGQLGDARLEVTKRLDARLTDLDLFLGAIRKNTGDVSVSNSTILEAFSRLLPSGSNVTASEKNHAGLLTKLTQASEICENLSEIDLDGVFKSYEEEESQLKTEEEAAKLEQQQKSWLTRLISRGDHTLEERQKALLQAKEVIHRLRKGVRDCEGYRSTIARIENHLNLLRTDQADLKDLAERLADDMKHRPTVSCNEVNRTLSRIESHHREMTRQVSALSSSKTMGKIGAIEADLRKISEKLQQGLERAKELYHLLLSEAYDDAAKYLQEKYNLTATGEQLEIYAQANALEEPNVHSFEGFITQLLEGVTAPIQKDTPDLKTEL</sequence>
<dbReference type="AlphaFoldDB" id="A0A4Z1TC02"/>
<accession>A0A4Z1TC02</accession>
<dbReference type="GO" id="GO:0034663">
    <property type="term" value="C:endoplasmic reticulum chaperone complex"/>
    <property type="evidence" value="ECO:0007669"/>
    <property type="project" value="TreeGrafter"/>
</dbReference>
<dbReference type="InterPro" id="IPR013126">
    <property type="entry name" value="Hsp_70_fam"/>
</dbReference>
<dbReference type="VEuPathDB" id="GiardiaDB:GMRT_10376"/>
<dbReference type="GO" id="GO:0005524">
    <property type="term" value="F:ATP binding"/>
    <property type="evidence" value="ECO:0007669"/>
    <property type="project" value="UniProtKB-KW"/>
</dbReference>
<protein>
    <submittedName>
        <fullName evidence="6">Heat shock protein 70</fullName>
    </submittedName>
</protein>
<evidence type="ECO:0000313" key="6">
    <source>
        <dbReference type="EMBL" id="TNJ30069.1"/>
    </source>
</evidence>